<dbReference type="GO" id="GO:0016874">
    <property type="term" value="F:ligase activity"/>
    <property type="evidence" value="ECO:0007669"/>
    <property type="project" value="UniProtKB-KW"/>
</dbReference>
<dbReference type="EC" id="3.1.4.58" evidence="2"/>
<evidence type="ECO:0000256" key="2">
    <source>
        <dbReference type="HAMAP-Rule" id="MF_01940"/>
    </source>
</evidence>
<dbReference type="Proteomes" id="UP000028302">
    <property type="component" value="Unassembled WGS sequence"/>
</dbReference>
<dbReference type="Pfam" id="PF13563">
    <property type="entry name" value="2_5_RNA_ligase2"/>
    <property type="match status" value="1"/>
</dbReference>
<dbReference type="SUPFAM" id="SSF55144">
    <property type="entry name" value="LigT-like"/>
    <property type="match status" value="1"/>
</dbReference>
<comment type="function">
    <text evidence="2">Hydrolyzes RNA 2',3'-cyclic phosphodiester to an RNA 2'-phosphomonoester.</text>
</comment>
<feature type="short sequence motif" description="HXTX 2" evidence="2">
    <location>
        <begin position="122"/>
        <end position="125"/>
    </location>
</feature>
<dbReference type="PANTHER" id="PTHR35561">
    <property type="entry name" value="RNA 2',3'-CYCLIC PHOSPHODIESTERASE"/>
    <property type="match status" value="1"/>
</dbReference>
<dbReference type="PANTHER" id="PTHR35561:SF1">
    <property type="entry name" value="RNA 2',3'-CYCLIC PHOSPHODIESTERASE"/>
    <property type="match status" value="1"/>
</dbReference>
<gene>
    <name evidence="3" type="ORF">C41B8_18025</name>
</gene>
<dbReference type="GO" id="GO:0008664">
    <property type="term" value="F:RNA 2',3'-cyclic 3'-phosphodiesterase activity"/>
    <property type="evidence" value="ECO:0007669"/>
    <property type="project" value="UniProtKB-EC"/>
</dbReference>
<protein>
    <recommendedName>
        <fullName evidence="2">RNA 2',3'-cyclic phosphodiesterase</fullName>
        <shortName evidence="2">RNA 2',3'-CPDase</shortName>
        <ecNumber evidence="2">3.1.4.58</ecNumber>
    </recommendedName>
</protein>
<comment type="catalytic activity">
    <reaction evidence="2">
        <text>a 3'-end 2',3'-cyclophospho-ribonucleotide-RNA + H2O = a 3'-end 2'-phospho-ribonucleotide-RNA + H(+)</text>
        <dbReference type="Rhea" id="RHEA:11828"/>
        <dbReference type="Rhea" id="RHEA-COMP:10464"/>
        <dbReference type="Rhea" id="RHEA-COMP:17353"/>
        <dbReference type="ChEBI" id="CHEBI:15377"/>
        <dbReference type="ChEBI" id="CHEBI:15378"/>
        <dbReference type="ChEBI" id="CHEBI:83064"/>
        <dbReference type="ChEBI" id="CHEBI:173113"/>
        <dbReference type="EC" id="3.1.4.58"/>
    </reaction>
</comment>
<dbReference type="AlphaFoldDB" id="A0A084IGI5"/>
<keyword evidence="3" id="KW-0436">Ligase</keyword>
<dbReference type="HAMAP" id="MF_01940">
    <property type="entry name" value="RNA_CPDase"/>
    <property type="match status" value="1"/>
</dbReference>
<keyword evidence="1 2" id="KW-0378">Hydrolase</keyword>
<feature type="short sequence motif" description="HXTX 1" evidence="2">
    <location>
        <begin position="46"/>
        <end position="49"/>
    </location>
</feature>
<reference evidence="3 4" key="1">
    <citation type="submission" date="2013-03" db="EMBL/GenBank/DDBJ databases">
        <title>Salinisphaera hydrothermalis C41B8 Genome Sequencing.</title>
        <authorList>
            <person name="Li C."/>
            <person name="Lai Q."/>
            <person name="Shao Z."/>
        </authorList>
    </citation>
    <scope>NUCLEOTIDE SEQUENCE [LARGE SCALE GENOMIC DNA]</scope>
    <source>
        <strain evidence="3 4">C41B8</strain>
    </source>
</reference>
<dbReference type="eggNOG" id="COG1514">
    <property type="taxonomic scope" value="Bacteria"/>
</dbReference>
<dbReference type="OrthoDB" id="7061261at2"/>
<feature type="active site" description="Proton acceptor" evidence="2">
    <location>
        <position position="122"/>
    </location>
</feature>
<dbReference type="InterPro" id="IPR004175">
    <property type="entry name" value="RNA_CPDase"/>
</dbReference>
<dbReference type="Gene3D" id="3.90.1140.10">
    <property type="entry name" value="Cyclic phosphodiesterase"/>
    <property type="match status" value="1"/>
</dbReference>
<accession>A0A084IGI5</accession>
<comment type="similarity">
    <text evidence="2">Belongs to the 2H phosphoesterase superfamily. ThpR family.</text>
</comment>
<name>A0A084IGI5_SALHC</name>
<feature type="active site" description="Proton donor" evidence="2">
    <location>
        <position position="46"/>
    </location>
</feature>
<dbReference type="RefSeq" id="WP_037341454.1">
    <property type="nucleotide sequence ID" value="NZ_APNK01000050.1"/>
</dbReference>
<sequence length="173" mass="18893">MTAGDESKRQRLFFALWPPADVAERIAEIGRTLDGPGAVVPCDKLHVTLAFHGACDPAGRDALLARAEHVTIAPFDLVFDRLDGFDKPRLIWLGLSRPPAALFELAEFLRADTLDPRAFVPHITLQRRAGPISARPVAPIAWRAREFVLAESGARGVPGGYRILARWPLAGEA</sequence>
<dbReference type="InterPro" id="IPR009097">
    <property type="entry name" value="Cyclic_Pdiesterase"/>
</dbReference>
<dbReference type="GO" id="GO:0004113">
    <property type="term" value="F:2',3'-cyclic-nucleotide 3'-phosphodiesterase activity"/>
    <property type="evidence" value="ECO:0007669"/>
    <property type="project" value="InterPro"/>
</dbReference>
<organism evidence="3 4">
    <name type="scientific">Salinisphaera hydrothermalis (strain C41B8)</name>
    <dbReference type="NCBI Taxonomy" id="1304275"/>
    <lineage>
        <taxon>Bacteria</taxon>
        <taxon>Pseudomonadati</taxon>
        <taxon>Pseudomonadota</taxon>
        <taxon>Gammaproteobacteria</taxon>
        <taxon>Salinisphaerales</taxon>
        <taxon>Salinisphaeraceae</taxon>
        <taxon>Salinisphaera</taxon>
    </lineage>
</organism>
<dbReference type="EMBL" id="APNK01000050">
    <property type="protein sequence ID" value="KEZ75819.1"/>
    <property type="molecule type" value="Genomic_DNA"/>
</dbReference>
<keyword evidence="4" id="KW-1185">Reference proteome</keyword>
<evidence type="ECO:0000313" key="3">
    <source>
        <dbReference type="EMBL" id="KEZ75819.1"/>
    </source>
</evidence>
<comment type="caution">
    <text evidence="3">The sequence shown here is derived from an EMBL/GenBank/DDBJ whole genome shotgun (WGS) entry which is preliminary data.</text>
</comment>
<dbReference type="NCBIfam" id="TIGR02258">
    <property type="entry name" value="2_5_ligase"/>
    <property type="match status" value="1"/>
</dbReference>
<proteinExistence type="inferred from homology"/>
<evidence type="ECO:0000256" key="1">
    <source>
        <dbReference type="ARBA" id="ARBA00022801"/>
    </source>
</evidence>
<evidence type="ECO:0000313" key="4">
    <source>
        <dbReference type="Proteomes" id="UP000028302"/>
    </source>
</evidence>
<dbReference type="STRING" id="1304275.C41B8_18025"/>